<keyword evidence="3" id="KW-0119">Carbohydrate metabolism</keyword>
<dbReference type="Pfam" id="PF00754">
    <property type="entry name" value="F5_F8_type_C"/>
    <property type="match status" value="1"/>
</dbReference>
<name>A0ABM8VB81_9BACL</name>
<dbReference type="EMBL" id="CAJVCE010000001">
    <property type="protein sequence ID" value="CAG7618810.1"/>
    <property type="molecule type" value="Genomic_DNA"/>
</dbReference>
<sequence length="1301" mass="139172">MMMAFVAFIGIAAICAGVGVARLLFSGVRKVVPRKRIIVSSASLLICFALLPLPRAQAAGPMVIDSYEGPITQNEINSFKAYIQTVKPVVWGETTNMNNEYAQGKSGEAIKAMGLMYELTGDTEILDRMIYFCDVVLSQRNDILPAPYGQRIAWTSTIAPVWPGSPKDPAGADSANGDHVGHLAFCARLILQTPSSWDKPVPIGDEFGHGATYRERAATFLTQADYVVNEFFFPYLLDFSHANKYYFSTMSPYKTGEPLPWNQQMMITYGFQNLAVAHELAGDNPALVAKYDRIVQTNIDWFFKDNTVKKVYTNSAGNTTYNWGYAPTSSGGEDSNHASLDVAGFYRAYLSGRYGITSEMMKPFANMYADVMIRGPKDFAGRVDGKDGTGHAAPTTYARSGNIYLADLRPDMYYDLAYADLASKTTTGLDMFSRFMWAKNERYKKGYSIEFNPAPRPSTSAQTVSLSTSLSGAAIRYTTDGSMPTPTHGTLYTGPVTVSKTATVKAVAYTAATTSPVSSGKYTVAPTAPSNLTAAAVSSSQIGLSWTSSDGGGGALTYDVYRGAERIGSTAATTYNDTGLTASTAYSYTVKAKDAAGNESAASNSVTATTFSDTILGISEWSYTINSGDITLQMQLNGDTLASIRDNERFLTAGTDYVNNGTSVTLKKTYLGTLAIGRYPLTFSFGSGKQEVLTLKVAQGSLTLNKTYFASSIWNSSYSEKYAFDSNASTRWSAAKGQVADQFLGVNFGSELEFNKVVLKEITYPRVNAFVLQASNDGVHYSDIPGTEDTSIGAQKTITFDPVTAQYVRLWMYSTKLESGASKEPTINEFEVYNDVDTEAPVLVVPGDMTVEATGERTPVSIGTATSPDEVTITSDAPADYPLGTTIVTWTATKGNGLSSTAKQAITVVDTRPPVITVETTPLPNGNGWHNRDVTVHLAVYDSGSGLTSVTPDIVITAEGANQTVTGAAADKAGNQASATATIHLDKTMPATLAALTPFEPEGANGWYAHPVTMQLTGTDVLSGVERTEYSTDGGTTWQPYTEPVTIREDGRYTVSYRSTDKAGNQEQPKSIRFQLDTTAPVIAVSSPAAGRSYPDAGDITFQYTTTDGLAGVDGSRTSAALNGQPIANGAVVPLYALPLGVNTIQATAGDSAGNVQTVTVTFATYADLDSMKALVTRFNGMSWIDNAGIADSLQSKLQQGNLKALMNEVRAQSGKHISKEAADYLLRDAQAILDALTTMVAKYSGDHSIGRPEVARELLDALKDGNLKAFAKKVSGEAGKQIAPEAASAMLQGLQPLLKD</sequence>
<evidence type="ECO:0000256" key="5">
    <source>
        <dbReference type="SAM" id="Phobius"/>
    </source>
</evidence>
<feature type="transmembrane region" description="Helical" evidence="5">
    <location>
        <begin position="37"/>
        <end position="54"/>
    </location>
</feature>
<evidence type="ECO:0000256" key="3">
    <source>
        <dbReference type="ARBA" id="ARBA00023277"/>
    </source>
</evidence>
<keyword evidence="9" id="KW-1185">Reference proteome</keyword>
<dbReference type="Pfam" id="PF00041">
    <property type="entry name" value="fn3"/>
    <property type="match status" value="1"/>
</dbReference>
<dbReference type="Proteomes" id="UP000730618">
    <property type="component" value="Unassembled WGS sequence"/>
</dbReference>
<evidence type="ECO:0000313" key="9">
    <source>
        <dbReference type="Proteomes" id="UP000730618"/>
    </source>
</evidence>
<evidence type="ECO:0000259" key="7">
    <source>
        <dbReference type="PROSITE" id="PS50853"/>
    </source>
</evidence>
<feature type="domain" description="F5/8 type C" evidence="6">
    <location>
        <begin position="690"/>
        <end position="835"/>
    </location>
</feature>
<dbReference type="Pfam" id="PF13290">
    <property type="entry name" value="CHB_HEX_C_1"/>
    <property type="match status" value="1"/>
</dbReference>
<dbReference type="Pfam" id="PF03442">
    <property type="entry name" value="CBM_X2"/>
    <property type="match status" value="1"/>
</dbReference>
<comment type="caution">
    <text evidence="8">The sequence shown here is derived from an EMBL/GenBank/DDBJ whole genome shotgun (WGS) entry which is preliminary data.</text>
</comment>
<dbReference type="InterPro" id="IPR003961">
    <property type="entry name" value="FN3_dom"/>
</dbReference>
<keyword evidence="2" id="KW-0136">Cellulose degradation</keyword>
<dbReference type="InterPro" id="IPR000421">
    <property type="entry name" value="FA58C"/>
</dbReference>
<keyword evidence="5" id="KW-0472">Membrane</keyword>
<reference evidence="8 9" key="1">
    <citation type="submission" date="2021-06" db="EMBL/GenBank/DDBJ databases">
        <authorList>
            <person name="Criscuolo A."/>
        </authorList>
    </citation>
    <scope>NUCLEOTIDE SEQUENCE [LARGE SCALE GENOMIC DNA]</scope>
    <source>
        <strain evidence="9">CIP 111802</strain>
    </source>
</reference>
<dbReference type="InterPro" id="IPR005102">
    <property type="entry name" value="Carbo-bd_X2"/>
</dbReference>
<dbReference type="InterPro" id="IPR058094">
    <property type="entry name" value="Ig-like_OmpL47-like"/>
</dbReference>
<accession>A0ABM8VB81</accession>
<keyword evidence="1" id="KW-0732">Signal</keyword>
<keyword evidence="5" id="KW-1133">Transmembrane helix</keyword>
<dbReference type="PROSITE" id="PS50022">
    <property type="entry name" value="FA58C_3"/>
    <property type="match status" value="1"/>
</dbReference>
<protein>
    <submittedName>
        <fullName evidence="8">Uncharacterized protein</fullName>
    </submittedName>
</protein>
<evidence type="ECO:0000256" key="2">
    <source>
        <dbReference type="ARBA" id="ARBA00023001"/>
    </source>
</evidence>
<dbReference type="CDD" id="cd00063">
    <property type="entry name" value="FN3"/>
    <property type="match status" value="1"/>
</dbReference>
<dbReference type="PROSITE" id="PS50853">
    <property type="entry name" value="FN3"/>
    <property type="match status" value="1"/>
</dbReference>
<evidence type="ECO:0000256" key="4">
    <source>
        <dbReference type="ARBA" id="ARBA00023326"/>
    </source>
</evidence>
<gene>
    <name evidence="8" type="ORF">PAECIP111802_00554</name>
</gene>
<evidence type="ECO:0000313" key="8">
    <source>
        <dbReference type="EMBL" id="CAG7618810.1"/>
    </source>
</evidence>
<keyword evidence="4" id="KW-0624">Polysaccharide degradation</keyword>
<organism evidence="8 9">
    <name type="scientific">Paenibacillus allorhizosphaerae</name>
    <dbReference type="NCBI Taxonomy" id="2849866"/>
    <lineage>
        <taxon>Bacteria</taxon>
        <taxon>Bacillati</taxon>
        <taxon>Bacillota</taxon>
        <taxon>Bacilli</taxon>
        <taxon>Bacillales</taxon>
        <taxon>Paenibacillaceae</taxon>
        <taxon>Paenibacillus</taxon>
    </lineage>
</organism>
<evidence type="ECO:0000256" key="1">
    <source>
        <dbReference type="ARBA" id="ARBA00022729"/>
    </source>
</evidence>
<dbReference type="NCBIfam" id="NF047446">
    <property type="entry name" value="barrel_OmpL47"/>
    <property type="match status" value="1"/>
</dbReference>
<keyword evidence="5" id="KW-0812">Transmembrane</keyword>
<dbReference type="InterPro" id="IPR059177">
    <property type="entry name" value="GH29D-like_dom"/>
</dbReference>
<proteinExistence type="predicted"/>
<feature type="transmembrane region" description="Helical" evidence="5">
    <location>
        <begin position="6"/>
        <end position="25"/>
    </location>
</feature>
<evidence type="ECO:0000259" key="6">
    <source>
        <dbReference type="PROSITE" id="PS50022"/>
    </source>
</evidence>
<dbReference type="SMART" id="SM00060">
    <property type="entry name" value="FN3"/>
    <property type="match status" value="1"/>
</dbReference>
<feature type="domain" description="Fibronectin type-III" evidence="7">
    <location>
        <begin position="528"/>
        <end position="613"/>
    </location>
</feature>
<dbReference type="RefSeq" id="WP_218096910.1">
    <property type="nucleotide sequence ID" value="NZ_CAJVCE010000001.1"/>
</dbReference>